<dbReference type="eggNOG" id="ENOG50306KB">
    <property type="taxonomic scope" value="Bacteria"/>
</dbReference>
<sequence>MTALEHAIRSIVAEEVAVAEKRLREELGCKDRTLSIQEAAIYISSEEDPISVKTLYALCERREIPHRRAGRRIFFSTAALDRWGREQDRKNYKGWREETA</sequence>
<dbReference type="PATRIC" id="fig|1117108.3.peg.2837"/>
<accession>S9SLP0</accession>
<dbReference type="EMBL" id="ATMT01000053">
    <property type="protein sequence ID" value="EPY06657.1"/>
    <property type="molecule type" value="Genomic_DNA"/>
</dbReference>
<dbReference type="RefSeq" id="WP_021260067.1">
    <property type="nucleotide sequence ID" value="NZ_ATMT01000053.1"/>
</dbReference>
<protein>
    <submittedName>
        <fullName evidence="2">Excisionase</fullName>
    </submittedName>
</protein>
<evidence type="ECO:0000313" key="3">
    <source>
        <dbReference type="Proteomes" id="UP000015344"/>
    </source>
</evidence>
<name>S9SLP0_PAEAL</name>
<dbReference type="AlphaFoldDB" id="S9SLP0"/>
<dbReference type="InterPro" id="IPR041657">
    <property type="entry name" value="HTH_17"/>
</dbReference>
<evidence type="ECO:0000313" key="2">
    <source>
        <dbReference type="EMBL" id="EPY06657.1"/>
    </source>
</evidence>
<dbReference type="Pfam" id="PF12728">
    <property type="entry name" value="HTH_17"/>
    <property type="match status" value="1"/>
</dbReference>
<gene>
    <name evidence="2" type="ORF">PAALTS15_13672</name>
</gene>
<dbReference type="Proteomes" id="UP000015344">
    <property type="component" value="Unassembled WGS sequence"/>
</dbReference>
<evidence type="ECO:0000259" key="1">
    <source>
        <dbReference type="Pfam" id="PF12728"/>
    </source>
</evidence>
<reference evidence="2 3" key="1">
    <citation type="submission" date="2013-05" db="EMBL/GenBank/DDBJ databases">
        <authorList>
            <person name="Strain E.A."/>
            <person name="Brown E."/>
            <person name="Allard M.W."/>
            <person name="Luo Y.L."/>
        </authorList>
    </citation>
    <scope>NUCLEOTIDE SEQUENCE [LARGE SCALE GENOMIC DNA]</scope>
    <source>
        <strain evidence="2 3">TS-15</strain>
    </source>
</reference>
<feature type="domain" description="Helix-turn-helix" evidence="1">
    <location>
        <begin position="50"/>
        <end position="86"/>
    </location>
</feature>
<comment type="caution">
    <text evidence="2">The sequence shown here is derived from an EMBL/GenBank/DDBJ whole genome shotgun (WGS) entry which is preliminary data.</text>
</comment>
<organism evidence="2 3">
    <name type="scientific">Paenibacillus alvei TS-15</name>
    <dbReference type="NCBI Taxonomy" id="1117108"/>
    <lineage>
        <taxon>Bacteria</taxon>
        <taxon>Bacillati</taxon>
        <taxon>Bacillota</taxon>
        <taxon>Bacilli</taxon>
        <taxon>Bacillales</taxon>
        <taxon>Paenibacillaceae</taxon>
        <taxon>Paenibacillus</taxon>
    </lineage>
</organism>
<proteinExistence type="predicted"/>